<reference evidence="2" key="1">
    <citation type="submission" date="2020-12" db="UniProtKB">
        <authorList>
            <consortium name="WormBaseParasite"/>
        </authorList>
    </citation>
    <scope>IDENTIFICATION</scope>
    <source>
        <strain evidence="2">MHco3</strain>
    </source>
</reference>
<dbReference type="WBParaSite" id="HCON_00127980-00001">
    <property type="protein sequence ID" value="HCON_00127980-00001"/>
    <property type="gene ID" value="HCON_00127980"/>
</dbReference>
<evidence type="ECO:0000313" key="1">
    <source>
        <dbReference type="Proteomes" id="UP000025227"/>
    </source>
</evidence>
<dbReference type="Proteomes" id="UP000025227">
    <property type="component" value="Unplaced"/>
</dbReference>
<dbReference type="OrthoDB" id="5834337at2759"/>
<evidence type="ECO:0000313" key="2">
    <source>
        <dbReference type="WBParaSite" id="HCON_00127980-00001"/>
    </source>
</evidence>
<name>A0A7I4YRJ6_HAECO</name>
<accession>A0A7I4YRJ6</accession>
<sequence>MGSSGSKPYATYYEPRRRRYDVGSNYSKEYCQYWTASSNTRDSNFAMEKNAFSFSANDDLSPVKDSRRYSQFVSPFSKS</sequence>
<organism evidence="1 2">
    <name type="scientific">Haemonchus contortus</name>
    <name type="common">Barber pole worm</name>
    <dbReference type="NCBI Taxonomy" id="6289"/>
    <lineage>
        <taxon>Eukaryota</taxon>
        <taxon>Metazoa</taxon>
        <taxon>Ecdysozoa</taxon>
        <taxon>Nematoda</taxon>
        <taxon>Chromadorea</taxon>
        <taxon>Rhabditida</taxon>
        <taxon>Rhabditina</taxon>
        <taxon>Rhabditomorpha</taxon>
        <taxon>Strongyloidea</taxon>
        <taxon>Trichostrongylidae</taxon>
        <taxon>Haemonchus</taxon>
    </lineage>
</organism>
<proteinExistence type="predicted"/>
<dbReference type="AlphaFoldDB" id="A0A7I4YRJ6"/>
<protein>
    <submittedName>
        <fullName evidence="2">DUF4005 domain-containing protein</fullName>
    </submittedName>
</protein>
<keyword evidence="1" id="KW-1185">Reference proteome</keyword>